<evidence type="ECO:0008006" key="4">
    <source>
        <dbReference type="Google" id="ProtNLM"/>
    </source>
</evidence>
<feature type="transmembrane region" description="Helical" evidence="1">
    <location>
        <begin position="155"/>
        <end position="176"/>
    </location>
</feature>
<organism evidence="2 3">
    <name type="scientific">Pristionchus mayeri</name>
    <dbReference type="NCBI Taxonomy" id="1317129"/>
    <lineage>
        <taxon>Eukaryota</taxon>
        <taxon>Metazoa</taxon>
        <taxon>Ecdysozoa</taxon>
        <taxon>Nematoda</taxon>
        <taxon>Chromadorea</taxon>
        <taxon>Rhabditida</taxon>
        <taxon>Rhabditina</taxon>
        <taxon>Diplogasteromorpha</taxon>
        <taxon>Diplogasteroidea</taxon>
        <taxon>Neodiplogasteridae</taxon>
        <taxon>Pristionchus</taxon>
    </lineage>
</organism>
<dbReference type="AlphaFoldDB" id="A0AAN5IC65"/>
<dbReference type="InterPro" id="IPR019428">
    <property type="entry name" value="7TM_GPCR_serpentine_rcpt_Str"/>
</dbReference>
<evidence type="ECO:0000256" key="1">
    <source>
        <dbReference type="SAM" id="Phobius"/>
    </source>
</evidence>
<gene>
    <name evidence="2" type="ORF">PMAYCL1PPCAC_27556</name>
</gene>
<dbReference type="InterPro" id="IPR019423">
    <property type="entry name" value="7TM_GPCR_serpentine_rcpt_Srj"/>
</dbReference>
<feature type="non-terminal residue" evidence="2">
    <location>
        <position position="1"/>
    </location>
</feature>
<accession>A0AAN5IC65</accession>
<name>A0AAN5IC65_9BILA</name>
<proteinExistence type="predicted"/>
<keyword evidence="1" id="KW-0472">Membrane</keyword>
<evidence type="ECO:0000313" key="3">
    <source>
        <dbReference type="Proteomes" id="UP001328107"/>
    </source>
</evidence>
<protein>
    <recommendedName>
        <fullName evidence="4">G protein-coupled receptor</fullName>
    </recommendedName>
</protein>
<dbReference type="PANTHER" id="PTHR45907:SF16">
    <property type="entry name" value="SERPENTINE RECEPTOR, CLASS J"/>
    <property type="match status" value="1"/>
</dbReference>
<comment type="caution">
    <text evidence="2">The sequence shown here is derived from an EMBL/GenBank/DDBJ whole genome shotgun (WGS) entry which is preliminary data.</text>
</comment>
<keyword evidence="1" id="KW-0812">Transmembrane</keyword>
<sequence length="213" mass="24531">GLLLNSVLLFAIRRFSRASLGTYKHLLTLFAIVDVLLRVLRVGNIHATVTETYFHDRRNSKFQRITALYIGCQSVPFTLLGIHFLYRYWSVRQSNLLFLFSNKKFVGLLASMTIGVVFSWYFISLYASIGHDVTVATSEVMIEYKRKYGIRIERAWILFDHWASIPGVFVYVPYLICINIPFLGIPGAFVHDITASLFSFFPVWDAIVVILLY</sequence>
<evidence type="ECO:0000313" key="2">
    <source>
        <dbReference type="EMBL" id="GMR57361.1"/>
    </source>
</evidence>
<feature type="transmembrane region" description="Helical" evidence="1">
    <location>
        <begin position="20"/>
        <end position="40"/>
    </location>
</feature>
<feature type="transmembrane region" description="Helical" evidence="1">
    <location>
        <begin position="105"/>
        <end position="123"/>
    </location>
</feature>
<keyword evidence="3" id="KW-1185">Reference proteome</keyword>
<feature type="non-terminal residue" evidence="2">
    <location>
        <position position="213"/>
    </location>
</feature>
<reference evidence="3" key="1">
    <citation type="submission" date="2022-10" db="EMBL/GenBank/DDBJ databases">
        <title>Genome assembly of Pristionchus species.</title>
        <authorList>
            <person name="Yoshida K."/>
            <person name="Sommer R.J."/>
        </authorList>
    </citation>
    <scope>NUCLEOTIDE SEQUENCE [LARGE SCALE GENOMIC DNA]</scope>
    <source>
        <strain evidence="3">RS5460</strain>
    </source>
</reference>
<dbReference type="Pfam" id="PF10326">
    <property type="entry name" value="7TM_GPCR_Str"/>
    <property type="match status" value="1"/>
</dbReference>
<dbReference type="Proteomes" id="UP001328107">
    <property type="component" value="Unassembled WGS sequence"/>
</dbReference>
<dbReference type="EMBL" id="BTRK01000006">
    <property type="protein sequence ID" value="GMR57361.1"/>
    <property type="molecule type" value="Genomic_DNA"/>
</dbReference>
<keyword evidence="1" id="KW-1133">Transmembrane helix</keyword>
<dbReference type="PANTHER" id="PTHR45907">
    <property type="entry name" value="SERPENTINE RECEPTOR, CLASS J"/>
    <property type="match status" value="1"/>
</dbReference>
<feature type="transmembrane region" description="Helical" evidence="1">
    <location>
        <begin position="67"/>
        <end position="85"/>
    </location>
</feature>
<feature type="transmembrane region" description="Helical" evidence="1">
    <location>
        <begin position="188"/>
        <end position="212"/>
    </location>
</feature>